<name>I5BSP0_9BACT</name>
<evidence type="ECO:0000313" key="2">
    <source>
        <dbReference type="EMBL" id="EIM72592.1"/>
    </source>
</evidence>
<organism evidence="2 3">
    <name type="scientific">Nitritalea halalkaliphila LW7</name>
    <dbReference type="NCBI Taxonomy" id="1189621"/>
    <lineage>
        <taxon>Bacteria</taxon>
        <taxon>Pseudomonadati</taxon>
        <taxon>Bacteroidota</taxon>
        <taxon>Cytophagia</taxon>
        <taxon>Cytophagales</taxon>
        <taxon>Cyclobacteriaceae</taxon>
        <taxon>Nitritalea</taxon>
    </lineage>
</organism>
<accession>I5BSP0</accession>
<sequence length="149" mass="17658">MRYFIELNIVRFLFIATALLFSLLIYFNFWDEFLAEELLLVTNGFGIFFLSAPFYYLFIRGHFEDSSSNLPLVALVKGYSLTFENLLFISSSILFIWLSAGFDMQLILSIIEHYLFLTCFSFVIYWFFDRGIKSLAMLFFYSILAFYKL</sequence>
<feature type="transmembrane region" description="Helical" evidence="1">
    <location>
        <begin position="39"/>
        <end position="58"/>
    </location>
</feature>
<keyword evidence="1" id="KW-1133">Transmembrane helix</keyword>
<feature type="transmembrane region" description="Helical" evidence="1">
    <location>
        <begin position="9"/>
        <end position="27"/>
    </location>
</feature>
<proteinExistence type="predicted"/>
<keyword evidence="1" id="KW-0812">Transmembrane</keyword>
<keyword evidence="3" id="KW-1185">Reference proteome</keyword>
<dbReference type="Proteomes" id="UP000005551">
    <property type="component" value="Unassembled WGS sequence"/>
</dbReference>
<gene>
    <name evidence="2" type="ORF">A3SI_19476</name>
</gene>
<evidence type="ECO:0000313" key="3">
    <source>
        <dbReference type="Proteomes" id="UP000005551"/>
    </source>
</evidence>
<feature type="transmembrane region" description="Helical" evidence="1">
    <location>
        <begin position="79"/>
        <end position="100"/>
    </location>
</feature>
<reference evidence="2 3" key="1">
    <citation type="submission" date="2012-05" db="EMBL/GenBank/DDBJ databases">
        <title>Genome sequence of Nitritalea halalkaliphila LW7.</title>
        <authorList>
            <person name="Jangir P.K."/>
            <person name="Singh A."/>
            <person name="Shivaji S."/>
            <person name="Sharma R."/>
        </authorList>
    </citation>
    <scope>NUCLEOTIDE SEQUENCE [LARGE SCALE GENOMIC DNA]</scope>
    <source>
        <strain evidence="2 3">LW7</strain>
    </source>
</reference>
<dbReference type="EMBL" id="AJYA01000078">
    <property type="protein sequence ID" value="EIM72592.1"/>
    <property type="molecule type" value="Genomic_DNA"/>
</dbReference>
<comment type="caution">
    <text evidence="2">The sequence shown here is derived from an EMBL/GenBank/DDBJ whole genome shotgun (WGS) entry which is preliminary data.</text>
</comment>
<protein>
    <submittedName>
        <fullName evidence="2">Uncharacterized protein</fullName>
    </submittedName>
</protein>
<keyword evidence="1" id="KW-0472">Membrane</keyword>
<dbReference type="AlphaFoldDB" id="I5BSP0"/>
<feature type="transmembrane region" description="Helical" evidence="1">
    <location>
        <begin position="106"/>
        <end position="128"/>
    </location>
</feature>
<evidence type="ECO:0000256" key="1">
    <source>
        <dbReference type="SAM" id="Phobius"/>
    </source>
</evidence>